<feature type="compositionally biased region" description="Acidic residues" evidence="1">
    <location>
        <begin position="2053"/>
        <end position="2062"/>
    </location>
</feature>
<sequence length="2143" mass="238460">MGSSLTALCTSNSLPCLRQRSMAMTQQPNLARSRYNAAFTSSIFEPPPAPDAASFVPAGKRRDQTTGELFGNYDEKDLRAMPKTFVPKEDNRSARARKQQFLCSQVLPASNYPAPAPQARERKPNAGYVEDEDDESRVDTAMVRQMQLSSNMFGRSAPEVSAETVHDRGNRLMPNDFVWHSHPEKPLSPTYKDGKTHADRAYEQKCSQVFEYQSPEVRKMHADQKRQERRESGSRLRSRALPTPTRLFAMLFQWEQFFWSYLVLGPYLMTYSWSLSFWIRLFAGFVALSQAMTQVLLQQPNLADPANPFGHVSQNAIGLCIGTGVSGAFFCALSEPVGLLVLQLWGVYSIYTWWVVSVDNYSPPWQKEHHWEGIWHSLTGGNDCVIAIYLLCLGMFLGHACVRWPRQLSHFLAGVSGAAAGAHVTVQAIYFVWSEDGINGALVYGLLVQNRVQWCTARSSCQIFFYTFWVLVIVSLITQYFVASFVGLARPHKPFEPKKFRHPTEGNPVATCLEDGLPMSGEDDQDDEKEVDDANCLRRCFGKRDPKNTWAANLATPSSAWIFLFFVVLLSCMATYAFTFFVYWADGTETNFFIGLVYVVANAFCLWSIIEFFLTTVWFHAIRLILGMPRLPRKDFSKGLPKTGRTILSYCLLSKQQESSEDTFRTALAAHLANLDPESRITTAVVSVSSALSIVRCEMDCRDKCRQEITTILTSEVNALLQTFPKALEQSDPALRLRSVCSALETVGKASCHRAEYWLQCLESDWSHARGCMETFTENLHLRVADAARHFLYLHRNCKILKKPGQYQDLMVLASTGSNEAFTYLHEDYGALGRKFRSPCFGFEGNVENDGQPEEFDAACQDLKLRGREDIMLVAEYGRDADNRYYYTMVLDSDTICPPRSIRRLVETAEHGRNKSYGIINANLANDYSADDSCTWHMWRNALMEVSTVNLQRGQFWIFNRVGFYGKGLIRNDLYIPRLIGRPGSVIEALPIDILSHDTVEAKLLQPAIDVDVTLYEDVARNPISAMSQSTRWMLGEVRNCSYHASGIYTPMVKVLAAVHSLATKWELPKKKFVRWRDVPCATSAEYLSHTGFRLFHAGPGILLINLFSTVLASNNWGLQLNILPLLGFSALLFTVLALFIIPKGFLILDKLPSLRLGRYCLLSRSLGLRSDQGPFVPNAKLRARKASKIGDGKFGDVDEKDVSSQFLSIGSADASDSDSSNSSYKKARFRLSRCSVLSRQLALSVIEIVLSILLYSPELILGVLRVARAVWAQSSGSANWKPQDAVEREVEQNLSLWYVFKRTWIVFLCGVGYMTYILTFEVKDLLVWLIVVPWILYPLSTYAMCRRVPQSAKTCWLWTWVMDIKEQESDMKRRANVYYSDLFGRSAAYEDAEVLLSARSRPKSRTGHEDHLIVHQDWSDCRTELLPGARKFGGEATPNVRKSEELHQARIFGEGDARSWQGSGKLEAVTHDNSEKIKYKDGMKPQELQQAHLRASIQSEEFYKVATNIKDWEVIELHLSGLPYDADDLTDARARHDNSMPKLPTLIAFYQHMAAESEGAAAPPPSPRVASKASAADQSTGTSVHSRAALQRIFEKYGGDHAQSRKLTAVLESAAPHALPRERPNPKRAWARFQLEPSGAREGPGLGPEVLNRLTSEVPGSTLTPYGVGVLESEADDRGMVRVRFRWGRAELRAKDATRERRALLRRSLFSLSSLLVVLIKALGALAPSDLESDSDSDTDADVAHASQGLGIMKGLVAWLEEAAMYPQPTHREELLDLALLLSAVVRTRAELLRLDGVSTHPQLQAELLAADALRIHLGLLERLSRTPAPPGGLAETCRVWREVLERLGAESAKPGGAWRLVRPGAKVIDPLSEEELLASLPASSRPYARLAARDREITSVKVTAGPVLRGPPRTTVVRSTSLRSPSPVISHTVTNTVWSPAPCLGASVYAAPPHAGRGASLSLPSRAPEVVRRSSTPLPQTFRTSGETIAMAPFGTSVPRFYSGDFPLPPSPLSFFGPRIATGATSVAASHNASVADTPDACATPAQEMQEVLEEPEEQESGSSSEASPPNPMSQSPCSSQGAESSPRVRISRRSGVRQRADAGRALAPSPEKAPPRAESPVVRATRSERSATKSRKVVWR</sequence>
<evidence type="ECO:0000256" key="2">
    <source>
        <dbReference type="SAM" id="Phobius"/>
    </source>
</evidence>
<feature type="transmembrane region" description="Helical" evidence="2">
    <location>
        <begin position="337"/>
        <end position="354"/>
    </location>
</feature>
<protein>
    <submittedName>
        <fullName evidence="3">Uncharacterized protein</fullName>
    </submittedName>
</protein>
<keyword evidence="2" id="KW-1133">Transmembrane helix</keyword>
<keyword evidence="2" id="KW-0472">Membrane</keyword>
<feature type="region of interest" description="Disordered" evidence="1">
    <location>
        <begin position="2052"/>
        <end position="2143"/>
    </location>
</feature>
<feature type="transmembrane region" description="Helical" evidence="2">
    <location>
        <begin position="463"/>
        <end position="489"/>
    </location>
</feature>
<comment type="caution">
    <text evidence="3">The sequence shown here is derived from an EMBL/GenBank/DDBJ whole genome shotgun (WGS) entry which is preliminary data.</text>
</comment>
<feature type="transmembrane region" description="Helical" evidence="2">
    <location>
        <begin position="1326"/>
        <end position="1346"/>
    </location>
</feature>
<feature type="transmembrane region" description="Helical" evidence="2">
    <location>
        <begin position="560"/>
        <end position="584"/>
    </location>
</feature>
<feature type="region of interest" description="Disordered" evidence="1">
    <location>
        <begin position="217"/>
        <end position="237"/>
    </location>
</feature>
<feature type="transmembrane region" description="Helical" evidence="2">
    <location>
        <begin position="410"/>
        <end position="433"/>
    </location>
</feature>
<feature type="compositionally biased region" description="Basic and acidic residues" evidence="1">
    <location>
        <begin position="217"/>
        <end position="234"/>
    </location>
</feature>
<feature type="transmembrane region" description="Helical" evidence="2">
    <location>
        <begin position="596"/>
        <end position="626"/>
    </location>
</feature>
<feature type="region of interest" description="Disordered" evidence="1">
    <location>
        <begin position="176"/>
        <end position="198"/>
    </location>
</feature>
<feature type="transmembrane region" description="Helical" evidence="2">
    <location>
        <begin position="1304"/>
        <end position="1320"/>
    </location>
</feature>
<name>A0A1Q9DAH7_SYMMI</name>
<feature type="transmembrane region" description="Helical" evidence="2">
    <location>
        <begin position="1126"/>
        <end position="1149"/>
    </location>
</feature>
<evidence type="ECO:0000256" key="1">
    <source>
        <dbReference type="SAM" id="MobiDB-lite"/>
    </source>
</evidence>
<reference evidence="3 4" key="1">
    <citation type="submission" date="2016-02" db="EMBL/GenBank/DDBJ databases">
        <title>Genome analysis of coral dinoflagellate symbionts highlights evolutionary adaptations to a symbiotic lifestyle.</title>
        <authorList>
            <person name="Aranda M."/>
            <person name="Li Y."/>
            <person name="Liew Y.J."/>
            <person name="Baumgarten S."/>
            <person name="Simakov O."/>
            <person name="Wilson M."/>
            <person name="Piel J."/>
            <person name="Ashoor H."/>
            <person name="Bougouffa S."/>
            <person name="Bajic V.B."/>
            <person name="Ryu T."/>
            <person name="Ravasi T."/>
            <person name="Bayer T."/>
            <person name="Micklem G."/>
            <person name="Kim H."/>
            <person name="Bhak J."/>
            <person name="Lajeunesse T.C."/>
            <person name="Voolstra C.R."/>
        </authorList>
    </citation>
    <scope>NUCLEOTIDE SEQUENCE [LARGE SCALE GENOMIC DNA]</scope>
    <source>
        <strain evidence="3 4">CCMP2467</strain>
    </source>
</reference>
<feature type="transmembrane region" description="Helical" evidence="2">
    <location>
        <begin position="1095"/>
        <end position="1114"/>
    </location>
</feature>
<feature type="region of interest" description="Disordered" evidence="1">
    <location>
        <begin position="41"/>
        <end position="74"/>
    </location>
</feature>
<gene>
    <name evidence="3" type="ORF">AK812_SmicGene26103</name>
</gene>
<feature type="region of interest" description="Disordered" evidence="1">
    <location>
        <begin position="112"/>
        <end position="138"/>
    </location>
</feature>
<proteinExistence type="predicted"/>
<feature type="region of interest" description="Disordered" evidence="1">
    <location>
        <begin position="1558"/>
        <end position="1585"/>
    </location>
</feature>
<feature type="transmembrane region" description="Helical" evidence="2">
    <location>
        <begin position="374"/>
        <end position="398"/>
    </location>
</feature>
<dbReference type="OrthoDB" id="414959at2759"/>
<dbReference type="Proteomes" id="UP000186817">
    <property type="component" value="Unassembled WGS sequence"/>
</dbReference>
<keyword evidence="2" id="KW-0812">Transmembrane</keyword>
<organism evidence="3 4">
    <name type="scientific">Symbiodinium microadriaticum</name>
    <name type="common">Dinoflagellate</name>
    <name type="synonym">Zooxanthella microadriatica</name>
    <dbReference type="NCBI Taxonomy" id="2951"/>
    <lineage>
        <taxon>Eukaryota</taxon>
        <taxon>Sar</taxon>
        <taxon>Alveolata</taxon>
        <taxon>Dinophyceae</taxon>
        <taxon>Suessiales</taxon>
        <taxon>Symbiodiniaceae</taxon>
        <taxon>Symbiodinium</taxon>
    </lineage>
</organism>
<feature type="compositionally biased region" description="Polar residues" evidence="1">
    <location>
        <begin position="2075"/>
        <end position="2086"/>
    </location>
</feature>
<keyword evidence="4" id="KW-1185">Reference proteome</keyword>
<dbReference type="EMBL" id="LSRX01000635">
    <property type="protein sequence ID" value="OLP92119.1"/>
    <property type="molecule type" value="Genomic_DNA"/>
</dbReference>
<evidence type="ECO:0000313" key="3">
    <source>
        <dbReference type="EMBL" id="OLP92119.1"/>
    </source>
</evidence>
<evidence type="ECO:0000313" key="4">
    <source>
        <dbReference type="Proteomes" id="UP000186817"/>
    </source>
</evidence>
<accession>A0A1Q9DAH7</accession>